<sequence length="67" mass="8161">MFAENNICSQRRIYVRKNYVRRQKYVRTYMRSKSYKNLNSVNFVPFDLCEHSSTLVNIMLRTCCLRT</sequence>
<dbReference type="AlphaFoldDB" id="A0A3M7R356"/>
<name>A0A3M7R356_BRAPC</name>
<protein>
    <submittedName>
        <fullName evidence="1">Uncharacterized protein</fullName>
    </submittedName>
</protein>
<comment type="caution">
    <text evidence="1">The sequence shown here is derived from an EMBL/GenBank/DDBJ whole genome shotgun (WGS) entry which is preliminary data.</text>
</comment>
<proteinExistence type="predicted"/>
<dbReference type="EMBL" id="REGN01004319">
    <property type="protein sequence ID" value="RNA18022.1"/>
    <property type="molecule type" value="Genomic_DNA"/>
</dbReference>
<organism evidence="1 2">
    <name type="scientific">Brachionus plicatilis</name>
    <name type="common">Marine rotifer</name>
    <name type="synonym">Brachionus muelleri</name>
    <dbReference type="NCBI Taxonomy" id="10195"/>
    <lineage>
        <taxon>Eukaryota</taxon>
        <taxon>Metazoa</taxon>
        <taxon>Spiralia</taxon>
        <taxon>Gnathifera</taxon>
        <taxon>Rotifera</taxon>
        <taxon>Eurotatoria</taxon>
        <taxon>Monogononta</taxon>
        <taxon>Pseudotrocha</taxon>
        <taxon>Ploima</taxon>
        <taxon>Brachionidae</taxon>
        <taxon>Brachionus</taxon>
    </lineage>
</organism>
<accession>A0A3M7R356</accession>
<evidence type="ECO:0000313" key="1">
    <source>
        <dbReference type="EMBL" id="RNA18022.1"/>
    </source>
</evidence>
<dbReference type="Proteomes" id="UP000276133">
    <property type="component" value="Unassembled WGS sequence"/>
</dbReference>
<gene>
    <name evidence="1" type="ORF">BpHYR1_009031</name>
</gene>
<reference evidence="1 2" key="1">
    <citation type="journal article" date="2018" name="Sci. Rep.">
        <title>Genomic signatures of local adaptation to the degree of environmental predictability in rotifers.</title>
        <authorList>
            <person name="Franch-Gras L."/>
            <person name="Hahn C."/>
            <person name="Garcia-Roger E.M."/>
            <person name="Carmona M.J."/>
            <person name="Serra M."/>
            <person name="Gomez A."/>
        </authorList>
    </citation>
    <scope>NUCLEOTIDE SEQUENCE [LARGE SCALE GENOMIC DNA]</scope>
    <source>
        <strain evidence="1">HYR1</strain>
    </source>
</reference>
<evidence type="ECO:0000313" key="2">
    <source>
        <dbReference type="Proteomes" id="UP000276133"/>
    </source>
</evidence>
<keyword evidence="2" id="KW-1185">Reference proteome</keyword>